<reference evidence="1" key="1">
    <citation type="submission" date="2023-05" db="EMBL/GenBank/DDBJ databases">
        <authorList>
            <person name="Zhang X."/>
        </authorList>
    </citation>
    <scope>NUCLEOTIDE SEQUENCE</scope>
    <source>
        <strain evidence="1">BD1B2-1</strain>
    </source>
</reference>
<organism evidence="1 2">
    <name type="scientific">Xanthocytophaga agilis</name>
    <dbReference type="NCBI Taxonomy" id="3048010"/>
    <lineage>
        <taxon>Bacteria</taxon>
        <taxon>Pseudomonadati</taxon>
        <taxon>Bacteroidota</taxon>
        <taxon>Cytophagia</taxon>
        <taxon>Cytophagales</taxon>
        <taxon>Rhodocytophagaceae</taxon>
        <taxon>Xanthocytophaga</taxon>
    </lineage>
</organism>
<keyword evidence="2" id="KW-1185">Reference proteome</keyword>
<gene>
    <name evidence="1" type="ORF">QNI22_22735</name>
</gene>
<evidence type="ECO:0000313" key="2">
    <source>
        <dbReference type="Proteomes" id="UP001232063"/>
    </source>
</evidence>
<dbReference type="EMBL" id="JASJOU010000008">
    <property type="protein sequence ID" value="MDJ1503502.1"/>
    <property type="molecule type" value="Genomic_DNA"/>
</dbReference>
<dbReference type="Proteomes" id="UP001232063">
    <property type="component" value="Unassembled WGS sequence"/>
</dbReference>
<accession>A0AAE3R8G3</accession>
<proteinExistence type="predicted"/>
<name>A0AAE3R8G3_9BACT</name>
<dbReference type="AlphaFoldDB" id="A0AAE3R8G3"/>
<evidence type="ECO:0000313" key="1">
    <source>
        <dbReference type="EMBL" id="MDJ1503502.1"/>
    </source>
</evidence>
<protein>
    <submittedName>
        <fullName evidence="1">Uncharacterized protein</fullName>
    </submittedName>
</protein>
<comment type="caution">
    <text evidence="1">The sequence shown here is derived from an EMBL/GenBank/DDBJ whole genome shotgun (WGS) entry which is preliminary data.</text>
</comment>
<sequence>MDLSEDLSINEEIRSYKDRLRIFLILYFFSEPYSDSEFPSRKKIFRTEVRIQKLDFLLRNPDYLAYELLLLAESDEKQKNEIQTHVKSIFDNKEPIFKRLEMERFFFGAYEDIDDVIGFLIGIGFIDYKSETTVSLKSVEKEYFITDYAIDKVESLLQSLSQLTWYVNRCKLIRNYFGNKTGNELKVAQYKISEYRDTSYKDYITEISSKVKEKYEQLFNLEL</sequence>
<dbReference type="RefSeq" id="WP_314514114.1">
    <property type="nucleotide sequence ID" value="NZ_JASJOU010000008.1"/>
</dbReference>